<feature type="transmembrane region" description="Helical" evidence="1">
    <location>
        <begin position="88"/>
        <end position="112"/>
    </location>
</feature>
<dbReference type="AlphaFoldDB" id="A0A5K7ZKI4"/>
<reference evidence="2 3" key="1">
    <citation type="submission" date="2019-11" db="EMBL/GenBank/DDBJ databases">
        <title>Comparative genomics of hydrocarbon-degrading Desulfosarcina strains.</title>
        <authorList>
            <person name="Watanabe M."/>
            <person name="Kojima H."/>
            <person name="Fukui M."/>
        </authorList>
    </citation>
    <scope>NUCLEOTIDE SEQUENCE [LARGE SCALE GENOMIC DNA]</scope>
    <source>
        <strain evidence="2 3">28bB2T</strain>
    </source>
</reference>
<evidence type="ECO:0000256" key="1">
    <source>
        <dbReference type="SAM" id="Phobius"/>
    </source>
</evidence>
<name>A0A5K7ZKI4_9BACT</name>
<dbReference type="Proteomes" id="UP000425960">
    <property type="component" value="Chromosome"/>
</dbReference>
<dbReference type="KEGG" id="dov:DSCO28_21120"/>
<evidence type="ECO:0000313" key="3">
    <source>
        <dbReference type="Proteomes" id="UP000425960"/>
    </source>
</evidence>
<accession>A0A5K7ZKI4</accession>
<keyword evidence="1" id="KW-0812">Transmembrane</keyword>
<gene>
    <name evidence="2" type="ORF">DSCO28_21120</name>
</gene>
<feature type="transmembrane region" description="Helical" evidence="1">
    <location>
        <begin position="43"/>
        <end position="62"/>
    </location>
</feature>
<keyword evidence="1" id="KW-1133">Transmembrane helix</keyword>
<keyword evidence="1" id="KW-0472">Membrane</keyword>
<dbReference type="EMBL" id="AP021876">
    <property type="protein sequence ID" value="BBO81546.1"/>
    <property type="molecule type" value="Genomic_DNA"/>
</dbReference>
<evidence type="ECO:0000313" key="2">
    <source>
        <dbReference type="EMBL" id="BBO81546.1"/>
    </source>
</evidence>
<organism evidence="2 3">
    <name type="scientific">Desulfosarcina ovata subsp. sediminis</name>
    <dbReference type="NCBI Taxonomy" id="885957"/>
    <lineage>
        <taxon>Bacteria</taxon>
        <taxon>Pseudomonadati</taxon>
        <taxon>Thermodesulfobacteriota</taxon>
        <taxon>Desulfobacteria</taxon>
        <taxon>Desulfobacterales</taxon>
        <taxon>Desulfosarcinaceae</taxon>
        <taxon>Desulfosarcina</taxon>
    </lineage>
</organism>
<proteinExistence type="predicted"/>
<sequence length="406" mass="46519">MRILSILGLLSSFLFIKLAEHPDFLDDIVVVGNQLPGDSATTGVFNFTSILGLIIVFLFYWFKFNEWAGPGMAPKGFRPRPARHFTTWLRFLGWNTSYGLLMVGVYAGIIFFPDLISSVLGSFVTASNALQTPIPGLSDAHKLFGLLPLSGEMRVYDPVGTAKLAPYAVMMTTVLWAGMRPFSEFERRFRLRLQERAAIPTEARTLIETFEKEMDSFVPQEKIIDELLKEQHGRLNQKNDFYDTGDDLWFLMARVRYLYYLLLKYNREPVFSKLAERYNGEFKELKAKMMKMHMLATQRITDIHKMANDERLDQAEILSASAIRASRKPMQPETLKDAEKLLAQKLESATKFERIYFQKQEKNLISVVKKTSEEIIQIIVCSVLAVGRSRQQCRNLLVPCLKSSVL</sequence>
<protein>
    <submittedName>
        <fullName evidence="2">Uncharacterized protein</fullName>
    </submittedName>
</protein>